<sequence length="92" mass="10046">MKKNLSVMCAALVVLSSACQKKYCWKCATITYTRTAPSGSVFTGYTNDTTKHTFSVCDKTPSEIKAYEVNTSSILTESNIIVNTVTTTTCNQ</sequence>
<dbReference type="PROSITE" id="PS51257">
    <property type="entry name" value="PROKAR_LIPOPROTEIN"/>
    <property type="match status" value="1"/>
</dbReference>
<protein>
    <submittedName>
        <fullName evidence="1">Uncharacterized protein</fullName>
    </submittedName>
</protein>
<dbReference type="Proteomes" id="UP000317010">
    <property type="component" value="Unassembled WGS sequence"/>
</dbReference>
<name>A0A562TUP6_9SPHI</name>
<comment type="caution">
    <text evidence="1">The sequence shown here is derived from an EMBL/GenBank/DDBJ whole genome shotgun (WGS) entry which is preliminary data.</text>
</comment>
<reference evidence="1 2" key="1">
    <citation type="submission" date="2019-07" db="EMBL/GenBank/DDBJ databases">
        <title>Genomic Encyclopedia of Archaeal and Bacterial Type Strains, Phase II (KMG-II): from individual species to whole genera.</title>
        <authorList>
            <person name="Goeker M."/>
        </authorList>
    </citation>
    <scope>NUCLEOTIDE SEQUENCE [LARGE SCALE GENOMIC DNA]</scope>
    <source>
        <strain evidence="1 2">ATCC BAA-1854</strain>
    </source>
</reference>
<evidence type="ECO:0000313" key="2">
    <source>
        <dbReference type="Proteomes" id="UP000317010"/>
    </source>
</evidence>
<keyword evidence="2" id="KW-1185">Reference proteome</keyword>
<evidence type="ECO:0000313" key="1">
    <source>
        <dbReference type="EMBL" id="TWI96836.1"/>
    </source>
</evidence>
<proteinExistence type="predicted"/>
<dbReference type="EMBL" id="VLLI01000012">
    <property type="protein sequence ID" value="TWI96836.1"/>
    <property type="molecule type" value="Genomic_DNA"/>
</dbReference>
<dbReference type="AlphaFoldDB" id="A0A562TUP6"/>
<accession>A0A562TUP6</accession>
<gene>
    <name evidence="1" type="ORF">JN11_03949</name>
</gene>
<organism evidence="1 2">
    <name type="scientific">Mucilaginibacter frigoritolerans</name>
    <dbReference type="NCBI Taxonomy" id="652788"/>
    <lineage>
        <taxon>Bacteria</taxon>
        <taxon>Pseudomonadati</taxon>
        <taxon>Bacteroidota</taxon>
        <taxon>Sphingobacteriia</taxon>
        <taxon>Sphingobacteriales</taxon>
        <taxon>Sphingobacteriaceae</taxon>
        <taxon>Mucilaginibacter</taxon>
    </lineage>
</organism>